<accession>A0A838WQI7</accession>
<reference evidence="1 2" key="1">
    <citation type="journal article" date="2020" name="J. Appl. Phycol.">
        <title>Morphological changes and genome evolution in Raphidiopsis raciborskii CS-506 after 23 years in culture.</title>
        <authorList>
            <person name="Willis A."/>
            <person name="Bent S.J."/>
            <person name="Jameson I.D."/>
        </authorList>
    </citation>
    <scope>NUCLEOTIDE SEQUENCE [LARGE SCALE GENOMIC DNA]</scope>
    <source>
        <strain evidence="1 2">CS-506_A</strain>
    </source>
</reference>
<protein>
    <submittedName>
        <fullName evidence="1">Uncharacterized protein</fullName>
    </submittedName>
</protein>
<dbReference type="EMBL" id="VDFG01000921">
    <property type="protein sequence ID" value="MBA4466530.1"/>
    <property type="molecule type" value="Genomic_DNA"/>
</dbReference>
<organism evidence="1 2">
    <name type="scientific">Cylindrospermopsis raciborskii CS-506_A</name>
    <dbReference type="NCBI Taxonomy" id="2585140"/>
    <lineage>
        <taxon>Bacteria</taxon>
        <taxon>Bacillati</taxon>
        <taxon>Cyanobacteriota</taxon>
        <taxon>Cyanophyceae</taxon>
        <taxon>Nostocales</taxon>
        <taxon>Aphanizomenonaceae</taxon>
        <taxon>Cylindrospermopsis</taxon>
    </lineage>
</organism>
<gene>
    <name evidence="1" type="ORF">FHK98_13925</name>
</gene>
<name>A0A838WQI7_9CYAN</name>
<comment type="caution">
    <text evidence="1">The sequence shown here is derived from an EMBL/GenBank/DDBJ whole genome shotgun (WGS) entry which is preliminary data.</text>
</comment>
<proteinExistence type="predicted"/>
<dbReference type="Proteomes" id="UP000538075">
    <property type="component" value="Unassembled WGS sequence"/>
</dbReference>
<evidence type="ECO:0000313" key="1">
    <source>
        <dbReference type="EMBL" id="MBA4466530.1"/>
    </source>
</evidence>
<evidence type="ECO:0000313" key="2">
    <source>
        <dbReference type="Proteomes" id="UP000538075"/>
    </source>
</evidence>
<dbReference type="AlphaFoldDB" id="A0A838WQI7"/>
<sequence length="123" mass="14507">MEQIQKNANKFIKDHFFQGKDVIIIELNFGKKFDFDLVKSKIWQEDRQSYRQEQLQINLSVKIYDKKVERVQSFLNEAELTKIAIGIRIGALLTRPLKSARFKILVLDDMLKGCMEKQPLYQA</sequence>